<dbReference type="AlphaFoldDB" id="A0A9D7AK50"/>
<evidence type="ECO:0000313" key="4">
    <source>
        <dbReference type="Proteomes" id="UP001296969"/>
    </source>
</evidence>
<organism evidence="2 3">
    <name type="scientific">Limnobaculum xujianqingii</name>
    <dbReference type="NCBI Taxonomy" id="2738837"/>
    <lineage>
        <taxon>Bacteria</taxon>
        <taxon>Pseudomonadati</taxon>
        <taxon>Pseudomonadota</taxon>
        <taxon>Gammaproteobacteria</taxon>
        <taxon>Enterobacterales</taxon>
        <taxon>Budviciaceae</taxon>
        <taxon>Limnobaculum</taxon>
    </lineage>
</organism>
<evidence type="ECO:0000313" key="3">
    <source>
        <dbReference type="Proteomes" id="UP000807542"/>
    </source>
</evidence>
<dbReference type="EMBL" id="JADRCQ010000004">
    <property type="protein sequence ID" value="MBK5074120.1"/>
    <property type="molecule type" value="Genomic_DNA"/>
</dbReference>
<comment type="caution">
    <text evidence="2">The sequence shown here is derived from an EMBL/GenBank/DDBJ whole genome shotgun (WGS) entry which is preliminary data.</text>
</comment>
<accession>A0A9D7AK50</accession>
<reference evidence="2 4" key="1">
    <citation type="submission" date="2020-11" db="EMBL/GenBank/DDBJ databases">
        <title>Insectihabitans protaetiae gen. nov. sp. nov. and Insectihabitans allomyrinae sp. nov., isolated from larvae of Protaetia brevitarsis seulensis and Allomyrina dichotoma, respectively.</title>
        <authorList>
            <person name="Lee S.D."/>
            <person name="Byeon Y.-S."/>
            <person name="Kim S.-M."/>
            <person name="Yang H.L."/>
            <person name="Kim I.S."/>
        </authorList>
    </citation>
    <scope>NUCLEOTIDE SEQUENCE</scope>
    <source>
        <strain evidence="2">CWB-B4</strain>
        <strain evidence="1 4">CWB-B43</strain>
    </source>
</reference>
<sequence length="285" mass="32604">MVIAIFAGIVFIIIARAFIKSVRENLKKMNTDKLMQQRSECSPAELKLVACAQPLRCLEFFFNNQFTPENHMPGYYLAEQKAQLTGILADDFGVTGASDVNDYRAAVLWDLLLTYLSPQQFIELFHVSPLSLIAIKQNCSATEYQNLLTEINIHTINDALQAIAQIHPKKMAPLLADKHFADHIRHIEILYKAHVYTLACEVGYLDKAQLMQMTADIDGQKINWKQYDQSFTFLNRMMKTGLFTNYMIERKKEKVCWNECGVWTLQQQQGFKQESNAGVASSHLQ</sequence>
<evidence type="ECO:0000313" key="2">
    <source>
        <dbReference type="EMBL" id="MBK5177429.1"/>
    </source>
</evidence>
<gene>
    <name evidence="2" type="ORF">I2492_13990</name>
    <name evidence="1" type="ORF">I2493_13990</name>
</gene>
<evidence type="ECO:0000313" key="1">
    <source>
        <dbReference type="EMBL" id="MBK5074120.1"/>
    </source>
</evidence>
<protein>
    <recommendedName>
        <fullName evidence="5">DUF1266 domain-containing protein</fullName>
    </recommendedName>
</protein>
<name>A0A9D7AK50_9GAMM</name>
<dbReference type="Proteomes" id="UP001296969">
    <property type="component" value="Unassembled WGS sequence"/>
</dbReference>
<dbReference type="Proteomes" id="UP000807542">
    <property type="component" value="Unassembled WGS sequence"/>
</dbReference>
<keyword evidence="4" id="KW-1185">Reference proteome</keyword>
<evidence type="ECO:0008006" key="5">
    <source>
        <dbReference type="Google" id="ProtNLM"/>
    </source>
</evidence>
<dbReference type="RefSeq" id="WP_228398772.1">
    <property type="nucleotide sequence ID" value="NZ_JADRCP010000004.1"/>
</dbReference>
<proteinExistence type="predicted"/>
<dbReference type="EMBL" id="JADRCP010000004">
    <property type="protein sequence ID" value="MBK5177429.1"/>
    <property type="molecule type" value="Genomic_DNA"/>
</dbReference>